<organism evidence="2 3">
    <name type="scientific">Sphingobacterium zeae</name>
    <dbReference type="NCBI Taxonomy" id="1776859"/>
    <lineage>
        <taxon>Bacteria</taxon>
        <taxon>Pseudomonadati</taxon>
        <taxon>Bacteroidota</taxon>
        <taxon>Sphingobacteriia</taxon>
        <taxon>Sphingobacteriales</taxon>
        <taxon>Sphingobacteriaceae</taxon>
        <taxon>Sphingobacterium</taxon>
    </lineage>
</organism>
<comment type="caution">
    <text evidence="2">The sequence shown here is derived from an EMBL/GenBank/DDBJ whole genome shotgun (WGS) entry which is preliminary data.</text>
</comment>
<name>A0ABU0U1E0_9SPHI</name>
<feature type="chain" id="PRO_5045724195" description="DUF2911 domain-containing protein" evidence="1">
    <location>
        <begin position="19"/>
        <end position="171"/>
    </location>
</feature>
<evidence type="ECO:0008006" key="4">
    <source>
        <dbReference type="Google" id="ProtNLM"/>
    </source>
</evidence>
<sequence length="171" mass="18666">MRVVILAILTLIGQLTFAQTDKSKRPSPPDNTKVTTVDGITIDINYSRPSLKGRQLGVDVAPIGKVWRTGANEATTIEFDKDVLVEGKKLAAGKYSLYSIPGEHETTIMFNKIWNQWGTKYDSKEDALNISVSNATASTSQEQFKIDASPQGTVSLAWGAYVVPFTVKASK</sequence>
<evidence type="ECO:0000313" key="3">
    <source>
        <dbReference type="Proteomes" id="UP001244640"/>
    </source>
</evidence>
<evidence type="ECO:0000256" key="1">
    <source>
        <dbReference type="SAM" id="SignalP"/>
    </source>
</evidence>
<dbReference type="InterPro" id="IPR021314">
    <property type="entry name" value="DUF2911"/>
</dbReference>
<proteinExistence type="predicted"/>
<dbReference type="RefSeq" id="WP_307184732.1">
    <property type="nucleotide sequence ID" value="NZ_JAUTBA010000001.1"/>
</dbReference>
<dbReference type="Proteomes" id="UP001244640">
    <property type="component" value="Unassembled WGS sequence"/>
</dbReference>
<gene>
    <name evidence="2" type="ORF">QE382_000747</name>
</gene>
<feature type="signal peptide" evidence="1">
    <location>
        <begin position="1"/>
        <end position="18"/>
    </location>
</feature>
<accession>A0ABU0U1E0</accession>
<dbReference type="EMBL" id="JAUTBA010000001">
    <property type="protein sequence ID" value="MDQ1148763.1"/>
    <property type="molecule type" value="Genomic_DNA"/>
</dbReference>
<evidence type="ECO:0000313" key="2">
    <source>
        <dbReference type="EMBL" id="MDQ1148763.1"/>
    </source>
</evidence>
<reference evidence="2 3" key="1">
    <citation type="submission" date="2023-07" db="EMBL/GenBank/DDBJ databases">
        <title>Functional and genomic diversity of the sorghum phyllosphere microbiome.</title>
        <authorList>
            <person name="Shade A."/>
        </authorList>
    </citation>
    <scope>NUCLEOTIDE SEQUENCE [LARGE SCALE GENOMIC DNA]</scope>
    <source>
        <strain evidence="2 3">SORGH_AS_0892</strain>
    </source>
</reference>
<protein>
    <recommendedName>
        <fullName evidence="4">DUF2911 domain-containing protein</fullName>
    </recommendedName>
</protein>
<keyword evidence="3" id="KW-1185">Reference proteome</keyword>
<keyword evidence="1" id="KW-0732">Signal</keyword>
<dbReference type="Pfam" id="PF11138">
    <property type="entry name" value="DUF2911"/>
    <property type="match status" value="1"/>
</dbReference>